<dbReference type="RefSeq" id="WP_132005961.1">
    <property type="nucleotide sequence ID" value="NZ_SMFK01000007.1"/>
</dbReference>
<evidence type="ECO:0000313" key="1">
    <source>
        <dbReference type="EMBL" id="TDD96142.1"/>
    </source>
</evidence>
<sequence length="194" mass="23622">MEDNLRPNNQETEFLTLAYNRFYDLFDEVFDDSFWEKSDWERFSKVSQTFSIYSELLNYEPLKWVIKELKTKRPPMESEIGSELFKFVRNVLSHFPFFEKWDDVWIGKSIINWHKEGLTIDKFLLKYEGKNEVKYRFWEPKKKEMTYLTISFPEIYDENSKIFLKDIISEKEGVKFSLILMKQILNTQVETIKQ</sequence>
<evidence type="ECO:0000313" key="2">
    <source>
        <dbReference type="Proteomes" id="UP000295479"/>
    </source>
</evidence>
<dbReference type="OrthoDB" id="2569040at2"/>
<reference evidence="1 2" key="1">
    <citation type="submission" date="2019-03" db="EMBL/GenBank/DDBJ databases">
        <title>Flavobacterium AR-3-4 sp. nov. isolated from arctic soil.</title>
        <authorList>
            <person name="Chaudhary D.K."/>
        </authorList>
    </citation>
    <scope>NUCLEOTIDE SEQUENCE [LARGE SCALE GENOMIC DNA]</scope>
    <source>
        <strain evidence="1 2">AR-3-4</strain>
    </source>
</reference>
<organism evidence="1 2">
    <name type="scientific">Flavobacterium cellulosilyticum</name>
    <dbReference type="NCBI Taxonomy" id="2541731"/>
    <lineage>
        <taxon>Bacteria</taxon>
        <taxon>Pseudomonadati</taxon>
        <taxon>Bacteroidota</taxon>
        <taxon>Flavobacteriia</taxon>
        <taxon>Flavobacteriales</taxon>
        <taxon>Flavobacteriaceae</taxon>
        <taxon>Flavobacterium</taxon>
    </lineage>
</organism>
<name>A0A4R5CFW8_9FLAO</name>
<accession>A0A4R5CFW8</accession>
<protein>
    <submittedName>
        <fullName evidence="1">Uncharacterized protein</fullName>
    </submittedName>
</protein>
<dbReference type="AlphaFoldDB" id="A0A4R5CFW8"/>
<dbReference type="Proteomes" id="UP000295479">
    <property type="component" value="Unassembled WGS sequence"/>
</dbReference>
<dbReference type="EMBL" id="SMFK01000007">
    <property type="protein sequence ID" value="TDD96142.1"/>
    <property type="molecule type" value="Genomic_DNA"/>
</dbReference>
<keyword evidence="2" id="KW-1185">Reference proteome</keyword>
<comment type="caution">
    <text evidence="1">The sequence shown here is derived from an EMBL/GenBank/DDBJ whole genome shotgun (WGS) entry which is preliminary data.</text>
</comment>
<gene>
    <name evidence="1" type="ORF">E0F76_11625</name>
</gene>
<proteinExistence type="predicted"/>